<dbReference type="EMBL" id="KQ971354">
    <property type="protein sequence ID" value="KYB26496.1"/>
    <property type="molecule type" value="Genomic_DNA"/>
</dbReference>
<protein>
    <recommendedName>
        <fullName evidence="7">BPTI/Kunitz inhibitor domain-containing protein</fullName>
    </recommendedName>
</protein>
<evidence type="ECO:0000256" key="6">
    <source>
        <dbReference type="SAM" id="SignalP"/>
    </source>
</evidence>
<dbReference type="InterPro" id="IPR036880">
    <property type="entry name" value="Kunitz_BPTI_sf"/>
</dbReference>
<gene>
    <name evidence="8" type="primary">AUGUSTUS-3.0.2_33731</name>
    <name evidence="8" type="ORF">TcasGA2_TC033731</name>
</gene>
<evidence type="ECO:0000256" key="1">
    <source>
        <dbReference type="ARBA" id="ARBA00004613"/>
    </source>
</evidence>
<reference evidence="8 9" key="2">
    <citation type="journal article" date="2010" name="Nucleic Acids Res.">
        <title>BeetleBase in 2010: revisions to provide comprehensive genomic information for Tribolium castaneum.</title>
        <authorList>
            <person name="Kim H.S."/>
            <person name="Murphy T."/>
            <person name="Xia J."/>
            <person name="Caragea D."/>
            <person name="Park Y."/>
            <person name="Beeman R.W."/>
            <person name="Lorenzen M.D."/>
            <person name="Butcher S."/>
            <person name="Manak J.R."/>
            <person name="Brown S.J."/>
        </authorList>
    </citation>
    <scope>GENOME REANNOTATION</scope>
    <source>
        <strain evidence="8 9">Georgia GA2</strain>
    </source>
</reference>
<keyword evidence="4" id="KW-1015">Disulfide bond</keyword>
<keyword evidence="2" id="KW-0964">Secreted</keyword>
<organism evidence="8 9">
    <name type="scientific">Tribolium castaneum</name>
    <name type="common">Red flour beetle</name>
    <dbReference type="NCBI Taxonomy" id="7070"/>
    <lineage>
        <taxon>Eukaryota</taxon>
        <taxon>Metazoa</taxon>
        <taxon>Ecdysozoa</taxon>
        <taxon>Arthropoda</taxon>
        <taxon>Hexapoda</taxon>
        <taxon>Insecta</taxon>
        <taxon>Pterygota</taxon>
        <taxon>Neoptera</taxon>
        <taxon>Endopterygota</taxon>
        <taxon>Coleoptera</taxon>
        <taxon>Polyphaga</taxon>
        <taxon>Cucujiformia</taxon>
        <taxon>Tenebrionidae</taxon>
        <taxon>Tenebrionidae incertae sedis</taxon>
        <taxon>Tribolium</taxon>
    </lineage>
</organism>
<dbReference type="InterPro" id="IPR002223">
    <property type="entry name" value="Kunitz_BPTI"/>
</dbReference>
<reference evidence="8 9" key="1">
    <citation type="journal article" date="2008" name="Nature">
        <title>The genome of the model beetle and pest Tribolium castaneum.</title>
        <authorList>
            <consortium name="Tribolium Genome Sequencing Consortium"/>
            <person name="Richards S."/>
            <person name="Gibbs R.A."/>
            <person name="Weinstock G.M."/>
            <person name="Brown S.J."/>
            <person name="Denell R."/>
            <person name="Beeman R.W."/>
            <person name="Gibbs R."/>
            <person name="Beeman R.W."/>
            <person name="Brown S.J."/>
            <person name="Bucher G."/>
            <person name="Friedrich M."/>
            <person name="Grimmelikhuijzen C.J."/>
            <person name="Klingler M."/>
            <person name="Lorenzen M."/>
            <person name="Richards S."/>
            <person name="Roth S."/>
            <person name="Schroder R."/>
            <person name="Tautz D."/>
            <person name="Zdobnov E.M."/>
            <person name="Muzny D."/>
            <person name="Gibbs R.A."/>
            <person name="Weinstock G.M."/>
            <person name="Attaway T."/>
            <person name="Bell S."/>
            <person name="Buhay C.J."/>
            <person name="Chandrabose M.N."/>
            <person name="Chavez D."/>
            <person name="Clerk-Blankenburg K.P."/>
            <person name="Cree A."/>
            <person name="Dao M."/>
            <person name="Davis C."/>
            <person name="Chacko J."/>
            <person name="Dinh H."/>
            <person name="Dugan-Rocha S."/>
            <person name="Fowler G."/>
            <person name="Garner T.T."/>
            <person name="Garnes J."/>
            <person name="Gnirke A."/>
            <person name="Hawes A."/>
            <person name="Hernandez J."/>
            <person name="Hines S."/>
            <person name="Holder M."/>
            <person name="Hume J."/>
            <person name="Jhangiani S.N."/>
            <person name="Joshi V."/>
            <person name="Khan Z.M."/>
            <person name="Jackson L."/>
            <person name="Kovar C."/>
            <person name="Kowis A."/>
            <person name="Lee S."/>
            <person name="Lewis L.R."/>
            <person name="Margolis J."/>
            <person name="Morgan M."/>
            <person name="Nazareth L.V."/>
            <person name="Nguyen N."/>
            <person name="Okwuonu G."/>
            <person name="Parker D."/>
            <person name="Richards S."/>
            <person name="Ruiz S.J."/>
            <person name="Santibanez J."/>
            <person name="Savard J."/>
            <person name="Scherer S.E."/>
            <person name="Schneider B."/>
            <person name="Sodergren E."/>
            <person name="Tautz D."/>
            <person name="Vattahil S."/>
            <person name="Villasana D."/>
            <person name="White C.S."/>
            <person name="Wright R."/>
            <person name="Park Y."/>
            <person name="Beeman R.W."/>
            <person name="Lord J."/>
            <person name="Oppert B."/>
            <person name="Lorenzen M."/>
            <person name="Brown S."/>
            <person name="Wang L."/>
            <person name="Savard J."/>
            <person name="Tautz D."/>
            <person name="Richards S."/>
            <person name="Weinstock G."/>
            <person name="Gibbs R.A."/>
            <person name="Liu Y."/>
            <person name="Worley K."/>
            <person name="Weinstock G."/>
            <person name="Elsik C.G."/>
            <person name="Reese J.T."/>
            <person name="Elhaik E."/>
            <person name="Landan G."/>
            <person name="Graur D."/>
            <person name="Arensburger P."/>
            <person name="Atkinson P."/>
            <person name="Beeman R.W."/>
            <person name="Beidler J."/>
            <person name="Brown S.J."/>
            <person name="Demuth J.P."/>
            <person name="Drury D.W."/>
            <person name="Du Y.Z."/>
            <person name="Fujiwara H."/>
            <person name="Lorenzen M."/>
            <person name="Maselli V."/>
            <person name="Osanai M."/>
            <person name="Park Y."/>
            <person name="Robertson H.M."/>
            <person name="Tu Z."/>
            <person name="Wang J.J."/>
            <person name="Wang S."/>
            <person name="Richards S."/>
            <person name="Song H."/>
            <person name="Zhang L."/>
            <person name="Sodergren E."/>
            <person name="Werner D."/>
            <person name="Stanke M."/>
            <person name="Morgenstern B."/>
            <person name="Solovyev V."/>
            <person name="Kosarev P."/>
            <person name="Brown G."/>
            <person name="Chen H.C."/>
            <person name="Ermolaeva O."/>
            <person name="Hlavina W."/>
            <person name="Kapustin Y."/>
            <person name="Kiryutin B."/>
            <person name="Kitts P."/>
            <person name="Maglott D."/>
            <person name="Pruitt K."/>
            <person name="Sapojnikov V."/>
            <person name="Souvorov A."/>
            <person name="Mackey A.J."/>
            <person name="Waterhouse R.M."/>
            <person name="Wyder S."/>
            <person name="Zdobnov E.M."/>
            <person name="Zdobnov E.M."/>
            <person name="Wyder S."/>
            <person name="Kriventseva E.V."/>
            <person name="Kadowaki T."/>
            <person name="Bork P."/>
            <person name="Aranda M."/>
            <person name="Bao R."/>
            <person name="Beermann A."/>
            <person name="Berns N."/>
            <person name="Bolognesi R."/>
            <person name="Bonneton F."/>
            <person name="Bopp D."/>
            <person name="Brown S.J."/>
            <person name="Bucher G."/>
            <person name="Butts T."/>
            <person name="Chaumot A."/>
            <person name="Denell R.E."/>
            <person name="Ferrier D.E."/>
            <person name="Friedrich M."/>
            <person name="Gordon C.M."/>
            <person name="Jindra M."/>
            <person name="Klingler M."/>
            <person name="Lan Q."/>
            <person name="Lattorff H.M."/>
            <person name="Laudet V."/>
            <person name="von Levetsow C."/>
            <person name="Liu Z."/>
            <person name="Lutz R."/>
            <person name="Lynch J.A."/>
            <person name="da Fonseca R.N."/>
            <person name="Posnien N."/>
            <person name="Reuter R."/>
            <person name="Roth S."/>
            <person name="Savard J."/>
            <person name="Schinko J.B."/>
            <person name="Schmitt C."/>
            <person name="Schoppmeier M."/>
            <person name="Schroder R."/>
            <person name="Shippy T.D."/>
            <person name="Simonnet F."/>
            <person name="Marques-Souza H."/>
            <person name="Tautz D."/>
            <person name="Tomoyasu Y."/>
            <person name="Trauner J."/>
            <person name="Van der Zee M."/>
            <person name="Vervoort M."/>
            <person name="Wittkopp N."/>
            <person name="Wimmer E.A."/>
            <person name="Yang X."/>
            <person name="Jones A.K."/>
            <person name="Sattelle D.B."/>
            <person name="Ebert P.R."/>
            <person name="Nelson D."/>
            <person name="Scott J.G."/>
            <person name="Beeman R.W."/>
            <person name="Muthukrishnan S."/>
            <person name="Kramer K.J."/>
            <person name="Arakane Y."/>
            <person name="Beeman R.W."/>
            <person name="Zhu Q."/>
            <person name="Hogenkamp D."/>
            <person name="Dixit R."/>
            <person name="Oppert B."/>
            <person name="Jiang H."/>
            <person name="Zou Z."/>
            <person name="Marshall J."/>
            <person name="Elpidina E."/>
            <person name="Vinokurov K."/>
            <person name="Oppert C."/>
            <person name="Zou Z."/>
            <person name="Evans J."/>
            <person name="Lu Z."/>
            <person name="Zhao P."/>
            <person name="Sumathipala N."/>
            <person name="Altincicek B."/>
            <person name="Vilcinskas A."/>
            <person name="Williams M."/>
            <person name="Hultmark D."/>
            <person name="Hetru C."/>
            <person name="Jiang H."/>
            <person name="Grimmelikhuijzen C.J."/>
            <person name="Hauser F."/>
            <person name="Cazzamali G."/>
            <person name="Williamson M."/>
            <person name="Park Y."/>
            <person name="Li B."/>
            <person name="Tanaka Y."/>
            <person name="Predel R."/>
            <person name="Neupert S."/>
            <person name="Schachtner J."/>
            <person name="Verleyen P."/>
            <person name="Raible F."/>
            <person name="Bork P."/>
            <person name="Friedrich M."/>
            <person name="Walden K.K."/>
            <person name="Robertson H.M."/>
            <person name="Angeli S."/>
            <person name="Foret S."/>
            <person name="Bucher G."/>
            <person name="Schuetz S."/>
            <person name="Maleszka R."/>
            <person name="Wimmer E.A."/>
            <person name="Beeman R.W."/>
            <person name="Lorenzen M."/>
            <person name="Tomoyasu Y."/>
            <person name="Miller S.C."/>
            <person name="Grossmann D."/>
            <person name="Bucher G."/>
        </authorList>
    </citation>
    <scope>NUCLEOTIDE SEQUENCE [LARGE SCALE GENOMIC DNA]</scope>
    <source>
        <strain evidence="8 9">Georgia GA2</strain>
    </source>
</reference>
<evidence type="ECO:0000313" key="9">
    <source>
        <dbReference type="Proteomes" id="UP000007266"/>
    </source>
</evidence>
<dbReference type="PANTHER" id="PTHR45938:SF11">
    <property type="entry name" value="WAP, KAZAL, IMMUNOGLOBULIN, KUNITZ AND NTR DOMAIN-CONTAINING PROTEIN 2-LIKE"/>
    <property type="match status" value="1"/>
</dbReference>
<comment type="subcellular location">
    <subcellularLocation>
        <location evidence="1">Secreted</location>
    </subcellularLocation>
</comment>
<keyword evidence="3 6" id="KW-0732">Signal</keyword>
<dbReference type="SMART" id="SM00131">
    <property type="entry name" value="KU"/>
    <property type="match status" value="2"/>
</dbReference>
<dbReference type="Proteomes" id="UP000007266">
    <property type="component" value="Linkage group 7"/>
</dbReference>
<proteinExistence type="predicted"/>
<feature type="signal peptide" evidence="6">
    <location>
        <begin position="1"/>
        <end position="22"/>
    </location>
</feature>
<dbReference type="AlphaFoldDB" id="A0A139WEX7"/>
<feature type="domain" description="BPTI/Kunitz inhibitor" evidence="7">
    <location>
        <begin position="29"/>
        <end position="83"/>
    </location>
</feature>
<dbReference type="SUPFAM" id="SSF57362">
    <property type="entry name" value="BPTI-like"/>
    <property type="match status" value="2"/>
</dbReference>
<sequence>MYHKLLVSVVVVVAIFTSVCETKPGREICYLPLITTACTTIFRELSFWYDAELVNCLPIPFGQCSANENKNAFRSYEDCFGFIRELVETLKKMYHKLLVSVVVVVAIFATVCEPQHAEEVCSLPEETIICNLWNHNFHWRYEAPLRNCVRVGAGLCLVNRNGFGTYEECMTFCRGVEPRMQPDCSDSDEDEADCTPTDNK</sequence>
<dbReference type="PROSITE" id="PS50279">
    <property type="entry name" value="BPTI_KUNITZ_2"/>
    <property type="match status" value="2"/>
</dbReference>
<dbReference type="InParanoid" id="A0A139WEX7"/>
<evidence type="ECO:0000256" key="3">
    <source>
        <dbReference type="ARBA" id="ARBA00022729"/>
    </source>
</evidence>
<dbReference type="PANTHER" id="PTHR45938">
    <property type="entry name" value="ACP24A4-RELATED"/>
    <property type="match status" value="1"/>
</dbReference>
<evidence type="ECO:0000256" key="4">
    <source>
        <dbReference type="ARBA" id="ARBA00023157"/>
    </source>
</evidence>
<feature type="chain" id="PRO_5007299854" description="BPTI/Kunitz inhibitor domain-containing protein" evidence="6">
    <location>
        <begin position="23"/>
        <end position="200"/>
    </location>
</feature>
<dbReference type="GO" id="GO:0005615">
    <property type="term" value="C:extracellular space"/>
    <property type="evidence" value="ECO:0000318"/>
    <property type="project" value="GO_Central"/>
</dbReference>
<evidence type="ECO:0000256" key="2">
    <source>
        <dbReference type="ARBA" id="ARBA00022525"/>
    </source>
</evidence>
<evidence type="ECO:0000256" key="5">
    <source>
        <dbReference type="SAM" id="MobiDB-lite"/>
    </source>
</evidence>
<dbReference type="Gene3D" id="4.10.410.10">
    <property type="entry name" value="Pancreatic trypsin inhibitor Kunitz domain"/>
    <property type="match status" value="2"/>
</dbReference>
<accession>A0A139WEX7</accession>
<feature type="domain" description="BPTI/Kunitz inhibitor" evidence="7">
    <location>
        <begin position="121"/>
        <end position="173"/>
    </location>
</feature>
<name>A0A139WEX7_TRICA</name>
<keyword evidence="9" id="KW-1185">Reference proteome</keyword>
<evidence type="ECO:0000313" key="8">
    <source>
        <dbReference type="EMBL" id="KYB26496.1"/>
    </source>
</evidence>
<dbReference type="Pfam" id="PF00014">
    <property type="entry name" value="Kunitz_BPTI"/>
    <property type="match status" value="2"/>
</dbReference>
<evidence type="ECO:0000259" key="7">
    <source>
        <dbReference type="PROSITE" id="PS50279"/>
    </source>
</evidence>
<dbReference type="GO" id="GO:0004867">
    <property type="term" value="F:serine-type endopeptidase inhibitor activity"/>
    <property type="evidence" value="ECO:0000318"/>
    <property type="project" value="GO_Central"/>
</dbReference>
<feature type="region of interest" description="Disordered" evidence="5">
    <location>
        <begin position="180"/>
        <end position="200"/>
    </location>
</feature>